<dbReference type="Pfam" id="PF01027">
    <property type="entry name" value="Bax1-I"/>
    <property type="match status" value="1"/>
</dbReference>
<proteinExistence type="inferred from homology"/>
<sequence>MYIKPPYGSGAFVASGSPEKRWAFLRKVYSILAIQMLLTVVVASTVVYVQPVNLFVSTPGGLVLYISSLILPIIVLCHLYFFYQSYPVNLFSLGAFIVTISFAVGMTCSFTKGKLFIILESVILTLFVFIILALYTFCAEKYARKIKWMDGREQFLMAAVIILVVFSLIQMYFPLGRHLLMICSGIASLIFCGYIIYDTDNLIWLYSKEEYVWAAVAPYVDIVNYFFSLLKLIRESLRGETN</sequence>
<reference evidence="6" key="1">
    <citation type="submission" date="2020-01" db="EMBL/GenBank/DDBJ databases">
        <title>Genome sequence of Kobresia littledalei, the first chromosome-level genome in the family Cyperaceae.</title>
        <authorList>
            <person name="Qu G."/>
        </authorList>
    </citation>
    <scope>NUCLEOTIDE SEQUENCE</scope>
    <source>
        <strain evidence="6">C.B.Clarke</strain>
        <tissue evidence="6">Leaf</tissue>
    </source>
</reference>
<comment type="caution">
    <text evidence="6">The sequence shown here is derived from an EMBL/GenBank/DDBJ whole genome shotgun (WGS) entry which is preliminary data.</text>
</comment>
<keyword evidence="3 5" id="KW-1133">Transmembrane helix</keyword>
<protein>
    <submittedName>
        <fullName evidence="6">BI1-like protein</fullName>
    </submittedName>
</protein>
<accession>A0A833RKT8</accession>
<dbReference type="InterPro" id="IPR006214">
    <property type="entry name" value="Bax_inhibitor_1-related"/>
</dbReference>
<evidence type="ECO:0000256" key="4">
    <source>
        <dbReference type="ARBA" id="ARBA00023136"/>
    </source>
</evidence>
<organism evidence="6 7">
    <name type="scientific">Carex littledalei</name>
    <dbReference type="NCBI Taxonomy" id="544730"/>
    <lineage>
        <taxon>Eukaryota</taxon>
        <taxon>Viridiplantae</taxon>
        <taxon>Streptophyta</taxon>
        <taxon>Embryophyta</taxon>
        <taxon>Tracheophyta</taxon>
        <taxon>Spermatophyta</taxon>
        <taxon>Magnoliopsida</taxon>
        <taxon>Liliopsida</taxon>
        <taxon>Poales</taxon>
        <taxon>Cyperaceae</taxon>
        <taxon>Cyperoideae</taxon>
        <taxon>Cariceae</taxon>
        <taxon>Carex</taxon>
        <taxon>Carex subgen. Euthyceras</taxon>
    </lineage>
</organism>
<feature type="transmembrane region" description="Helical" evidence="5">
    <location>
        <begin position="116"/>
        <end position="135"/>
    </location>
</feature>
<evidence type="ECO:0000313" key="6">
    <source>
        <dbReference type="EMBL" id="KAF3341733.1"/>
    </source>
</evidence>
<feature type="transmembrane region" description="Helical" evidence="5">
    <location>
        <begin position="28"/>
        <end position="50"/>
    </location>
</feature>
<comment type="subcellular location">
    <subcellularLocation>
        <location evidence="1">Membrane</location>
        <topology evidence="1">Multi-pass membrane protein</topology>
    </subcellularLocation>
</comment>
<feature type="transmembrane region" description="Helical" evidence="5">
    <location>
        <begin position="62"/>
        <end position="83"/>
    </location>
</feature>
<keyword evidence="4 5" id="KW-0472">Membrane</keyword>
<evidence type="ECO:0000256" key="3">
    <source>
        <dbReference type="ARBA" id="ARBA00022989"/>
    </source>
</evidence>
<evidence type="ECO:0000256" key="5">
    <source>
        <dbReference type="RuleBase" id="RU004379"/>
    </source>
</evidence>
<dbReference type="OrthoDB" id="7933078at2759"/>
<dbReference type="PANTHER" id="PTHR23291">
    <property type="entry name" value="BAX INHIBITOR-RELATED"/>
    <property type="match status" value="1"/>
</dbReference>
<feature type="transmembrane region" description="Helical" evidence="5">
    <location>
        <begin position="90"/>
        <end position="110"/>
    </location>
</feature>
<evidence type="ECO:0000256" key="2">
    <source>
        <dbReference type="ARBA" id="ARBA00022692"/>
    </source>
</evidence>
<dbReference type="Proteomes" id="UP000623129">
    <property type="component" value="Unassembled WGS sequence"/>
</dbReference>
<keyword evidence="7" id="KW-1185">Reference proteome</keyword>
<dbReference type="EMBL" id="SWLB01000001">
    <property type="protein sequence ID" value="KAF3341733.1"/>
    <property type="molecule type" value="Genomic_DNA"/>
</dbReference>
<feature type="transmembrane region" description="Helical" evidence="5">
    <location>
        <begin position="179"/>
        <end position="197"/>
    </location>
</feature>
<name>A0A833RKT8_9POAL</name>
<comment type="similarity">
    <text evidence="5">Belongs to the BI1 family.</text>
</comment>
<feature type="transmembrane region" description="Helical" evidence="5">
    <location>
        <begin position="155"/>
        <end position="173"/>
    </location>
</feature>
<dbReference type="GO" id="GO:0016020">
    <property type="term" value="C:membrane"/>
    <property type="evidence" value="ECO:0007669"/>
    <property type="project" value="UniProtKB-SubCell"/>
</dbReference>
<evidence type="ECO:0000256" key="1">
    <source>
        <dbReference type="ARBA" id="ARBA00004141"/>
    </source>
</evidence>
<dbReference type="PANTHER" id="PTHR23291:SF31">
    <property type="entry name" value="PROTEIN LIFEGUARD 4"/>
    <property type="match status" value="1"/>
</dbReference>
<evidence type="ECO:0000313" key="7">
    <source>
        <dbReference type="Proteomes" id="UP000623129"/>
    </source>
</evidence>
<dbReference type="AlphaFoldDB" id="A0A833RKT8"/>
<gene>
    <name evidence="6" type="ORF">FCM35_KLT00371</name>
</gene>
<keyword evidence="2 5" id="KW-0812">Transmembrane</keyword>